<evidence type="ECO:0000256" key="1">
    <source>
        <dbReference type="SAM" id="MobiDB-lite"/>
    </source>
</evidence>
<feature type="region of interest" description="Disordered" evidence="1">
    <location>
        <begin position="1"/>
        <end position="136"/>
    </location>
</feature>
<evidence type="ECO:0000313" key="3">
    <source>
        <dbReference type="Proteomes" id="UP000823388"/>
    </source>
</evidence>
<dbReference type="AlphaFoldDB" id="A0A8T0MU91"/>
<gene>
    <name evidence="2" type="ORF">PVAP13_9NG428914</name>
</gene>
<accession>A0A8T0MU91</accession>
<organism evidence="2 3">
    <name type="scientific">Panicum virgatum</name>
    <name type="common">Blackwell switchgrass</name>
    <dbReference type="NCBI Taxonomy" id="38727"/>
    <lineage>
        <taxon>Eukaryota</taxon>
        <taxon>Viridiplantae</taxon>
        <taxon>Streptophyta</taxon>
        <taxon>Embryophyta</taxon>
        <taxon>Tracheophyta</taxon>
        <taxon>Spermatophyta</taxon>
        <taxon>Magnoliopsida</taxon>
        <taxon>Liliopsida</taxon>
        <taxon>Poales</taxon>
        <taxon>Poaceae</taxon>
        <taxon>PACMAD clade</taxon>
        <taxon>Panicoideae</taxon>
        <taxon>Panicodae</taxon>
        <taxon>Paniceae</taxon>
        <taxon>Panicinae</taxon>
        <taxon>Panicum</taxon>
        <taxon>Panicum sect. Hiantes</taxon>
    </lineage>
</organism>
<keyword evidence="3" id="KW-1185">Reference proteome</keyword>
<feature type="compositionally biased region" description="Low complexity" evidence="1">
    <location>
        <begin position="1"/>
        <end position="12"/>
    </location>
</feature>
<reference evidence="2" key="1">
    <citation type="submission" date="2020-05" db="EMBL/GenBank/DDBJ databases">
        <title>WGS assembly of Panicum virgatum.</title>
        <authorList>
            <person name="Lovell J.T."/>
            <person name="Jenkins J."/>
            <person name="Shu S."/>
            <person name="Juenger T.E."/>
            <person name="Schmutz J."/>
        </authorList>
    </citation>
    <scope>NUCLEOTIDE SEQUENCE</scope>
    <source>
        <strain evidence="2">AP13</strain>
    </source>
</reference>
<dbReference type="Proteomes" id="UP000823388">
    <property type="component" value="Chromosome 9N"/>
</dbReference>
<proteinExistence type="predicted"/>
<comment type="caution">
    <text evidence="2">The sequence shown here is derived from an EMBL/GenBank/DDBJ whole genome shotgun (WGS) entry which is preliminary data.</text>
</comment>
<feature type="compositionally biased region" description="Basic residues" evidence="1">
    <location>
        <begin position="68"/>
        <end position="79"/>
    </location>
</feature>
<feature type="compositionally biased region" description="Basic residues" evidence="1">
    <location>
        <begin position="126"/>
        <end position="136"/>
    </location>
</feature>
<evidence type="ECO:0000313" key="2">
    <source>
        <dbReference type="EMBL" id="KAG2538336.1"/>
    </source>
</evidence>
<dbReference type="EMBL" id="CM029054">
    <property type="protein sequence ID" value="KAG2538336.1"/>
    <property type="molecule type" value="Genomic_DNA"/>
</dbReference>
<sequence length="136" mass="14475">MAEVVPAGPGAPAHERRDATTPLPSPPSHRDHPTQLPCHRATDAQITGGHARVCGSLPPSPPAPPSHPHPHPHPRRASRRVASLLVGGGGAEDHHLRRRIGVQHSRDPVPPDPLPGQLDPTDRLAGRRAPRSHLLT</sequence>
<protein>
    <submittedName>
        <fullName evidence="2">Uncharacterized protein</fullName>
    </submittedName>
</protein>
<feature type="compositionally biased region" description="Pro residues" evidence="1">
    <location>
        <begin position="58"/>
        <end position="67"/>
    </location>
</feature>
<name>A0A8T0MU91_PANVG</name>